<keyword evidence="4" id="KW-0547">Nucleotide-binding</keyword>
<dbReference type="EC" id="1.17.4.1" evidence="2"/>
<dbReference type="NCBIfam" id="TIGR03905">
    <property type="entry name" value="TIGR03905_4_Cys"/>
    <property type="match status" value="1"/>
</dbReference>
<evidence type="ECO:0000256" key="3">
    <source>
        <dbReference type="ARBA" id="ARBA00022634"/>
    </source>
</evidence>
<dbReference type="InterPro" id="IPR023806">
    <property type="entry name" value="CHP03905"/>
</dbReference>
<dbReference type="RefSeq" id="WP_078687333.1">
    <property type="nucleotide sequence ID" value="NZ_FNWT01000003.1"/>
</dbReference>
<dbReference type="InterPro" id="IPR024434">
    <property type="entry name" value="TSCPD_dom"/>
</dbReference>
<evidence type="ECO:0000259" key="6">
    <source>
        <dbReference type="Pfam" id="PF12637"/>
    </source>
</evidence>
<gene>
    <name evidence="7" type="ORF">SAMN05216447_10372</name>
</gene>
<comment type="catalytic activity">
    <reaction evidence="5">
        <text>a 2'-deoxyribonucleoside 5'-diphosphate + [thioredoxin]-disulfide + H2O = a ribonucleoside 5'-diphosphate + [thioredoxin]-dithiol</text>
        <dbReference type="Rhea" id="RHEA:23252"/>
        <dbReference type="Rhea" id="RHEA-COMP:10698"/>
        <dbReference type="Rhea" id="RHEA-COMP:10700"/>
        <dbReference type="ChEBI" id="CHEBI:15377"/>
        <dbReference type="ChEBI" id="CHEBI:29950"/>
        <dbReference type="ChEBI" id="CHEBI:50058"/>
        <dbReference type="ChEBI" id="CHEBI:57930"/>
        <dbReference type="ChEBI" id="CHEBI:73316"/>
        <dbReference type="EC" id="1.17.4.1"/>
    </reaction>
</comment>
<comment type="similarity">
    <text evidence="1">Belongs to the ribonucleoside diphosphate reductase class-2 family.</text>
</comment>
<keyword evidence="8" id="KW-1185">Reference proteome</keyword>
<evidence type="ECO:0000313" key="8">
    <source>
        <dbReference type="Proteomes" id="UP000199135"/>
    </source>
</evidence>
<dbReference type="Proteomes" id="UP000199135">
    <property type="component" value="Unassembled WGS sequence"/>
</dbReference>
<sequence length="92" mass="9819">MIHYDFRSRGVCSRVIHIELDDQGKTIQGVAFEGGCNGNLKAIGKLIEGRSVDEVVETLAGNTCGPRKTSCADQLTLGLLEARKSAGIQTEA</sequence>
<name>A0A1H6IN03_9ACTN</name>
<evidence type="ECO:0000313" key="7">
    <source>
        <dbReference type="EMBL" id="SEH47633.1"/>
    </source>
</evidence>
<keyword evidence="3" id="KW-0237">DNA synthesis</keyword>
<evidence type="ECO:0000256" key="5">
    <source>
        <dbReference type="ARBA" id="ARBA00047754"/>
    </source>
</evidence>
<proteinExistence type="inferred from homology"/>
<evidence type="ECO:0000256" key="2">
    <source>
        <dbReference type="ARBA" id="ARBA00012274"/>
    </source>
</evidence>
<feature type="domain" description="TSCPD" evidence="6">
    <location>
        <begin position="8"/>
        <end position="79"/>
    </location>
</feature>
<accession>A0A1H6IN03</accession>
<dbReference type="Pfam" id="PF12637">
    <property type="entry name" value="TSCPD"/>
    <property type="match status" value="1"/>
</dbReference>
<dbReference type="EMBL" id="FNWT01000003">
    <property type="protein sequence ID" value="SEH47633.1"/>
    <property type="molecule type" value="Genomic_DNA"/>
</dbReference>
<evidence type="ECO:0000256" key="1">
    <source>
        <dbReference type="ARBA" id="ARBA00007405"/>
    </source>
</evidence>
<organism evidence="7 8">
    <name type="scientific">Parafannyhessea umbonata</name>
    <dbReference type="NCBI Taxonomy" id="604330"/>
    <lineage>
        <taxon>Bacteria</taxon>
        <taxon>Bacillati</taxon>
        <taxon>Actinomycetota</taxon>
        <taxon>Coriobacteriia</taxon>
        <taxon>Coriobacteriales</taxon>
        <taxon>Atopobiaceae</taxon>
        <taxon>Parafannyhessea</taxon>
    </lineage>
</organism>
<reference evidence="7 8" key="1">
    <citation type="submission" date="2016-10" db="EMBL/GenBank/DDBJ databases">
        <authorList>
            <person name="Varghese N."/>
            <person name="Submissions S."/>
        </authorList>
    </citation>
    <scope>NUCLEOTIDE SEQUENCE [LARGE SCALE GENOMIC DNA]</scope>
    <source>
        <strain evidence="7 8">WCP15</strain>
    </source>
</reference>
<evidence type="ECO:0000256" key="4">
    <source>
        <dbReference type="ARBA" id="ARBA00022741"/>
    </source>
</evidence>
<protein>
    <recommendedName>
        <fullName evidence="2">ribonucleoside-diphosphate reductase</fullName>
        <ecNumber evidence="2">1.17.4.1</ecNumber>
    </recommendedName>
</protein>
<comment type="caution">
    <text evidence="7">The sequence shown here is derived from an EMBL/GenBank/DDBJ whole genome shotgun (WGS) entry which is preliminary data.</text>
</comment>